<accession>A0A9D1GJL3</accession>
<dbReference type="InterPro" id="IPR050188">
    <property type="entry name" value="RluA_PseudoU_synthase"/>
</dbReference>
<evidence type="ECO:0000256" key="2">
    <source>
        <dbReference type="ARBA" id="ARBA00010876"/>
    </source>
</evidence>
<dbReference type="InterPro" id="IPR020103">
    <property type="entry name" value="PsdUridine_synth_cat_dom_sf"/>
</dbReference>
<dbReference type="PANTHER" id="PTHR21600:SF44">
    <property type="entry name" value="RIBOSOMAL LARGE SUBUNIT PSEUDOURIDINE SYNTHASE D"/>
    <property type="match status" value="1"/>
</dbReference>
<dbReference type="GO" id="GO:0140098">
    <property type="term" value="F:catalytic activity, acting on RNA"/>
    <property type="evidence" value="ECO:0007669"/>
    <property type="project" value="UniProtKB-ARBA"/>
</dbReference>
<sequence>MLKILYEDPHLIVAEKPSGVESQSSGGFQPDMVSMIQNHIAAQANQTSGKICTDLSTNWGKLSTKQVEKKGKTGAPYVGVIHRLDKPVQGILVYAKTKETAKALSRLISEGKTEKYYFAVVCGKPVEKEGTFVDYLRKDPKKNESAVVDKAAPGAREARLSYQVLESRRIDGEDLSLVGIRLETGRHHQIRVQFSSHGLPLWGDNRYHPDFQNGKRRGSIALCAAGLAFVHPITGKRMEFSINPRGAAFSWFEKPQVYFAGGDAY</sequence>
<dbReference type="EMBL" id="DVKS01000163">
    <property type="protein sequence ID" value="HIT42303.1"/>
    <property type="molecule type" value="Genomic_DNA"/>
</dbReference>
<evidence type="ECO:0000256" key="4">
    <source>
        <dbReference type="ARBA" id="ARBA00033164"/>
    </source>
</evidence>
<organism evidence="6 7">
    <name type="scientific">Candidatus Caccovicinus merdipullorum</name>
    <dbReference type="NCBI Taxonomy" id="2840724"/>
    <lineage>
        <taxon>Bacteria</taxon>
        <taxon>Bacillati</taxon>
        <taxon>Bacillota</taxon>
        <taxon>Clostridia</taxon>
        <taxon>Eubacteriales</taxon>
        <taxon>Candidatus Caccovicinus</taxon>
    </lineage>
</organism>
<protein>
    <recommendedName>
        <fullName evidence="3">RNA pseudouridylate synthase</fullName>
    </recommendedName>
    <alternativeName>
        <fullName evidence="4">RNA-uridine isomerase</fullName>
    </alternativeName>
</protein>
<dbReference type="GO" id="GO:0000455">
    <property type="term" value="P:enzyme-directed rRNA pseudouridine synthesis"/>
    <property type="evidence" value="ECO:0007669"/>
    <property type="project" value="TreeGrafter"/>
</dbReference>
<comment type="caution">
    <text evidence="6">The sequence shown here is derived from an EMBL/GenBank/DDBJ whole genome shotgun (WGS) entry which is preliminary data.</text>
</comment>
<dbReference type="CDD" id="cd02869">
    <property type="entry name" value="PseudoU_synth_RluA_like"/>
    <property type="match status" value="1"/>
</dbReference>
<evidence type="ECO:0000313" key="6">
    <source>
        <dbReference type="EMBL" id="HIT42303.1"/>
    </source>
</evidence>
<reference evidence="6" key="2">
    <citation type="journal article" date="2021" name="PeerJ">
        <title>Extensive microbial diversity within the chicken gut microbiome revealed by metagenomics and culture.</title>
        <authorList>
            <person name="Gilroy R."/>
            <person name="Ravi A."/>
            <person name="Getino M."/>
            <person name="Pursley I."/>
            <person name="Horton D.L."/>
            <person name="Alikhan N.F."/>
            <person name="Baker D."/>
            <person name="Gharbi K."/>
            <person name="Hall N."/>
            <person name="Watson M."/>
            <person name="Adriaenssens E.M."/>
            <person name="Foster-Nyarko E."/>
            <person name="Jarju S."/>
            <person name="Secka A."/>
            <person name="Antonio M."/>
            <person name="Oren A."/>
            <person name="Chaudhuri R.R."/>
            <person name="La Ragione R."/>
            <person name="Hildebrand F."/>
            <person name="Pallen M.J."/>
        </authorList>
    </citation>
    <scope>NUCLEOTIDE SEQUENCE</scope>
    <source>
        <strain evidence="6">CHK123-3438</strain>
    </source>
</reference>
<name>A0A9D1GJL3_9FIRM</name>
<dbReference type="InterPro" id="IPR006145">
    <property type="entry name" value="PsdUridine_synth_RsuA/RluA"/>
</dbReference>
<dbReference type="AlphaFoldDB" id="A0A9D1GJL3"/>
<dbReference type="Gene3D" id="3.30.2350.10">
    <property type="entry name" value="Pseudouridine synthase"/>
    <property type="match status" value="1"/>
</dbReference>
<comment type="similarity">
    <text evidence="2">Belongs to the pseudouridine synthase RluA family.</text>
</comment>
<dbReference type="Pfam" id="PF00849">
    <property type="entry name" value="PseudoU_synth_2"/>
    <property type="match status" value="1"/>
</dbReference>
<dbReference type="SUPFAM" id="SSF55120">
    <property type="entry name" value="Pseudouridine synthase"/>
    <property type="match status" value="1"/>
</dbReference>
<dbReference type="PANTHER" id="PTHR21600">
    <property type="entry name" value="MITOCHONDRIAL RNA PSEUDOURIDINE SYNTHASE"/>
    <property type="match status" value="1"/>
</dbReference>
<gene>
    <name evidence="6" type="ORF">IAB60_09480</name>
</gene>
<dbReference type="Proteomes" id="UP000886860">
    <property type="component" value="Unassembled WGS sequence"/>
</dbReference>
<reference evidence="6" key="1">
    <citation type="submission" date="2020-10" db="EMBL/GenBank/DDBJ databases">
        <authorList>
            <person name="Gilroy R."/>
        </authorList>
    </citation>
    <scope>NUCLEOTIDE SEQUENCE</scope>
    <source>
        <strain evidence="6">CHK123-3438</strain>
    </source>
</reference>
<proteinExistence type="inferred from homology"/>
<dbReference type="GO" id="GO:0009982">
    <property type="term" value="F:pseudouridine synthase activity"/>
    <property type="evidence" value="ECO:0007669"/>
    <property type="project" value="InterPro"/>
</dbReference>
<comment type="catalytic activity">
    <reaction evidence="1">
        <text>a uridine in RNA = a pseudouridine in RNA</text>
        <dbReference type="Rhea" id="RHEA:48348"/>
        <dbReference type="Rhea" id="RHEA-COMP:12068"/>
        <dbReference type="Rhea" id="RHEA-COMP:12069"/>
        <dbReference type="ChEBI" id="CHEBI:65314"/>
        <dbReference type="ChEBI" id="CHEBI:65315"/>
    </reaction>
</comment>
<evidence type="ECO:0000256" key="3">
    <source>
        <dbReference type="ARBA" id="ARBA00031870"/>
    </source>
</evidence>
<evidence type="ECO:0000256" key="1">
    <source>
        <dbReference type="ARBA" id="ARBA00000073"/>
    </source>
</evidence>
<dbReference type="GO" id="GO:0003723">
    <property type="term" value="F:RNA binding"/>
    <property type="evidence" value="ECO:0007669"/>
    <property type="project" value="InterPro"/>
</dbReference>
<feature type="domain" description="Pseudouridine synthase RsuA/RluA-like" evidence="5">
    <location>
        <begin position="10"/>
        <end position="196"/>
    </location>
</feature>
<evidence type="ECO:0000259" key="5">
    <source>
        <dbReference type="Pfam" id="PF00849"/>
    </source>
</evidence>
<evidence type="ECO:0000313" key="7">
    <source>
        <dbReference type="Proteomes" id="UP000886860"/>
    </source>
</evidence>